<proteinExistence type="predicted"/>
<dbReference type="EMBL" id="BOPC01000118">
    <property type="protein sequence ID" value="GIJ30533.1"/>
    <property type="molecule type" value="Genomic_DNA"/>
</dbReference>
<evidence type="ECO:0000313" key="5">
    <source>
        <dbReference type="Proteomes" id="UP000653076"/>
    </source>
</evidence>
<gene>
    <name evidence="4" type="ORF">Vqi01_56950</name>
</gene>
<dbReference type="Proteomes" id="UP000653076">
    <property type="component" value="Unassembled WGS sequence"/>
</dbReference>
<feature type="domain" description="Solute-binding protein family 3/N-terminal" evidence="3">
    <location>
        <begin position="32"/>
        <end position="261"/>
    </location>
</feature>
<dbReference type="PANTHER" id="PTHR35936:SF19">
    <property type="entry name" value="AMINO-ACID-BINDING PROTEIN YXEM-RELATED"/>
    <property type="match status" value="1"/>
</dbReference>
<dbReference type="InterPro" id="IPR001638">
    <property type="entry name" value="Solute-binding_3/MltF_N"/>
</dbReference>
<evidence type="ECO:0000259" key="3">
    <source>
        <dbReference type="SMART" id="SM00062"/>
    </source>
</evidence>
<evidence type="ECO:0000256" key="1">
    <source>
        <dbReference type="ARBA" id="ARBA00022729"/>
    </source>
</evidence>
<evidence type="ECO:0000256" key="2">
    <source>
        <dbReference type="SAM" id="SignalP"/>
    </source>
</evidence>
<reference evidence="4 5" key="1">
    <citation type="submission" date="2021-01" db="EMBL/GenBank/DDBJ databases">
        <title>Whole genome shotgun sequence of Verrucosispora qiuiae NBRC 106684.</title>
        <authorList>
            <person name="Komaki H."/>
            <person name="Tamura T."/>
        </authorList>
    </citation>
    <scope>NUCLEOTIDE SEQUENCE [LARGE SCALE GENOMIC DNA]</scope>
    <source>
        <strain evidence="4 5">NBRC 106684</strain>
    </source>
</reference>
<evidence type="ECO:0000313" key="4">
    <source>
        <dbReference type="EMBL" id="GIJ30533.1"/>
    </source>
</evidence>
<dbReference type="SUPFAM" id="SSF53850">
    <property type="entry name" value="Periplasmic binding protein-like II"/>
    <property type="match status" value="1"/>
</dbReference>
<name>A0ABQ4JIW3_9ACTN</name>
<keyword evidence="1 2" id="KW-0732">Signal</keyword>
<dbReference type="SMART" id="SM00062">
    <property type="entry name" value="PBPb"/>
    <property type="match status" value="1"/>
</dbReference>
<organism evidence="4 5">
    <name type="scientific">Micromonospora qiuiae</name>
    <dbReference type="NCBI Taxonomy" id="502268"/>
    <lineage>
        <taxon>Bacteria</taxon>
        <taxon>Bacillati</taxon>
        <taxon>Actinomycetota</taxon>
        <taxon>Actinomycetes</taxon>
        <taxon>Micromonosporales</taxon>
        <taxon>Micromonosporaceae</taxon>
        <taxon>Micromonospora</taxon>
    </lineage>
</organism>
<dbReference type="RefSeq" id="WP_204038234.1">
    <property type="nucleotide sequence ID" value="NZ_BOPC01000118.1"/>
</dbReference>
<protein>
    <submittedName>
        <fullName evidence="4">Ectoine/hydroxyectoine ABC transporter substrate-binding protein EhuB</fullName>
    </submittedName>
</protein>
<feature type="signal peptide" evidence="2">
    <location>
        <begin position="1"/>
        <end position="25"/>
    </location>
</feature>
<dbReference type="CDD" id="cd13530">
    <property type="entry name" value="PBP2_peptides_like"/>
    <property type="match status" value="1"/>
</dbReference>
<accession>A0ABQ4JIW3</accession>
<dbReference type="PROSITE" id="PS51257">
    <property type="entry name" value="PROKAR_LIPOPROTEIN"/>
    <property type="match status" value="1"/>
</dbReference>
<dbReference type="Pfam" id="PF00497">
    <property type="entry name" value="SBP_bac_3"/>
    <property type="match status" value="1"/>
</dbReference>
<dbReference type="PANTHER" id="PTHR35936">
    <property type="entry name" value="MEMBRANE-BOUND LYTIC MUREIN TRANSGLYCOSYLASE F"/>
    <property type="match status" value="1"/>
</dbReference>
<dbReference type="Gene3D" id="3.40.190.10">
    <property type="entry name" value="Periplasmic binding protein-like II"/>
    <property type="match status" value="2"/>
</dbReference>
<comment type="caution">
    <text evidence="4">The sequence shown here is derived from an EMBL/GenBank/DDBJ whole genome shotgun (WGS) entry which is preliminary data.</text>
</comment>
<sequence length="275" mass="30018">MFRKKMWVIVAGVGLSLVASGCSSASNELSDTLRVGYVNERPYSWIDGKDVKGTDIDIIKTCMQRTGGPANLEYVQAEFEGLIPGLQGKRFDVIAGGLLYNDERQKLADATSPTYQFRLAAMVQAGNPHGITTEIESLIAAKGRIGAKQGTYDYEVLVKHPELGDRVAGYDSSQSAYRDLANGRIIAVVDNEALVVQYLNANPNPKLEIVQPFNGVYEPAGAVIWFRKGLESTVDKVNGCIKEIKEDGELTKILESNEYPVEAVTGPDETTPNRN</sequence>
<keyword evidence="5" id="KW-1185">Reference proteome</keyword>
<feature type="chain" id="PRO_5046889097" evidence="2">
    <location>
        <begin position="26"/>
        <end position="275"/>
    </location>
</feature>